<keyword evidence="5" id="KW-1185">Reference proteome</keyword>
<evidence type="ECO:0000256" key="1">
    <source>
        <dbReference type="PROSITE-ProRule" id="PRU01341"/>
    </source>
</evidence>
<feature type="region of interest" description="C3H" evidence="1">
    <location>
        <begin position="73"/>
        <end position="105"/>
    </location>
</feature>
<feature type="region of interest" description="Disordered" evidence="2">
    <location>
        <begin position="34"/>
        <end position="63"/>
    </location>
</feature>
<feature type="compositionally biased region" description="Acidic residues" evidence="2">
    <location>
        <begin position="54"/>
        <end position="63"/>
    </location>
</feature>
<reference evidence="4" key="1">
    <citation type="submission" date="2022-07" db="EMBL/GenBank/DDBJ databases">
        <title>Phylogenomic reconstructions and comparative analyses of Kickxellomycotina fungi.</title>
        <authorList>
            <person name="Reynolds N.K."/>
            <person name="Stajich J.E."/>
            <person name="Barry K."/>
            <person name="Grigoriev I.V."/>
            <person name="Crous P."/>
            <person name="Smith M.E."/>
        </authorList>
    </citation>
    <scope>NUCLEOTIDE SEQUENCE</scope>
    <source>
        <strain evidence="4">RSA 567</strain>
    </source>
</reference>
<feature type="region of interest" description="CC/SHH/C" evidence="1">
    <location>
        <begin position="87"/>
        <end position="115"/>
    </location>
</feature>
<gene>
    <name evidence="4" type="primary">NAM7_1</name>
    <name evidence="4" type="ORF">H4R34_003872</name>
</gene>
<organism evidence="4 5">
    <name type="scientific">Dimargaris verticillata</name>
    <dbReference type="NCBI Taxonomy" id="2761393"/>
    <lineage>
        <taxon>Eukaryota</taxon>
        <taxon>Fungi</taxon>
        <taxon>Fungi incertae sedis</taxon>
        <taxon>Zoopagomycota</taxon>
        <taxon>Kickxellomycotina</taxon>
        <taxon>Dimargaritomycetes</taxon>
        <taxon>Dimargaritales</taxon>
        <taxon>Dimargaritaceae</taxon>
        <taxon>Dimargaris</taxon>
    </lineage>
</organism>
<dbReference type="PROSITE" id="PS51997">
    <property type="entry name" value="UPF1_CH_RICH"/>
    <property type="match status" value="1"/>
</dbReference>
<proteinExistence type="predicted"/>
<dbReference type="GO" id="GO:0005737">
    <property type="term" value="C:cytoplasm"/>
    <property type="evidence" value="ECO:0007669"/>
    <property type="project" value="InterPro"/>
</dbReference>
<protein>
    <submittedName>
        <fullName evidence="4">ATP-dependent RNA helicase</fullName>
    </submittedName>
</protein>
<feature type="region of interest" description="C4" evidence="1">
    <location>
        <begin position="133"/>
        <end position="163"/>
    </location>
</feature>
<dbReference type="CDD" id="cd21400">
    <property type="entry name" value="ZBD_UPF1-like"/>
    <property type="match status" value="1"/>
</dbReference>
<feature type="non-terminal residue" evidence="4">
    <location>
        <position position="280"/>
    </location>
</feature>
<keyword evidence="4" id="KW-0347">Helicase</keyword>
<keyword evidence="4" id="KW-0378">Hydrolase</keyword>
<keyword evidence="4" id="KW-0547">Nucleotide-binding</keyword>
<sequence>MNGRQRFEHDPSDSSFQVDKAIAAILDLSLTEQSEHPELLSQASSGRPTGSVDDGLDSDDDAAEDVPLPPHACRYCGIHTPSSVVKCMGCQKWFCNARGNTSGSHIVTHLVLARHKEVMLHPESPLGETILECYNCGCRNVFLLGFIPAKSDTVVVLLCRQPCASMTHSKDMTWDVSQWLPLIDDRCFLSWLVTMPSEQEQLRARQVNTQQITRLEDAWRAQPDADFDSLERPHQGTEPDKIKLRYDDGYQYQSIFGPLVQMEAEYDRRLKESQTQDEIT</sequence>
<dbReference type="OrthoDB" id="6513042at2759"/>
<feature type="domain" description="Upf1" evidence="3">
    <location>
        <begin position="65"/>
        <end position="222"/>
    </location>
</feature>
<dbReference type="Pfam" id="PF09416">
    <property type="entry name" value="UPF1_Zn_bind"/>
    <property type="match status" value="1"/>
</dbReference>
<dbReference type="InterPro" id="IPR018999">
    <property type="entry name" value="UPF1_CH/ZBD"/>
</dbReference>
<evidence type="ECO:0000313" key="4">
    <source>
        <dbReference type="EMBL" id="KAJ1976709.1"/>
    </source>
</evidence>
<keyword evidence="1" id="KW-0862">Zinc</keyword>
<dbReference type="Proteomes" id="UP001151582">
    <property type="component" value="Unassembled WGS sequence"/>
</dbReference>
<name>A0A9W8EC76_9FUNG</name>
<accession>A0A9W8EC76</accession>
<evidence type="ECO:0000313" key="5">
    <source>
        <dbReference type="Proteomes" id="UP001151582"/>
    </source>
</evidence>
<keyword evidence="1" id="KW-0479">Metal-binding</keyword>
<dbReference type="GO" id="GO:0005524">
    <property type="term" value="F:ATP binding"/>
    <property type="evidence" value="ECO:0007669"/>
    <property type="project" value="InterPro"/>
</dbReference>
<keyword evidence="1" id="KW-0863">Zinc-finger</keyword>
<dbReference type="GO" id="GO:0000184">
    <property type="term" value="P:nuclear-transcribed mRNA catabolic process, nonsense-mediated decay"/>
    <property type="evidence" value="ECO:0007669"/>
    <property type="project" value="InterPro"/>
</dbReference>
<dbReference type="GO" id="GO:0008270">
    <property type="term" value="F:zinc ion binding"/>
    <property type="evidence" value="ECO:0007669"/>
    <property type="project" value="UniProtKB-UniRule"/>
</dbReference>
<dbReference type="EMBL" id="JANBQB010000407">
    <property type="protein sequence ID" value="KAJ1976709.1"/>
    <property type="molecule type" value="Genomic_DNA"/>
</dbReference>
<dbReference type="AlphaFoldDB" id="A0A9W8EC76"/>
<keyword evidence="4" id="KW-0067">ATP-binding</keyword>
<evidence type="ECO:0000259" key="3">
    <source>
        <dbReference type="PROSITE" id="PS51997"/>
    </source>
</evidence>
<dbReference type="GO" id="GO:0003724">
    <property type="term" value="F:RNA helicase activity"/>
    <property type="evidence" value="ECO:0007669"/>
    <property type="project" value="InterPro"/>
</dbReference>
<comment type="caution">
    <text evidence="4">The sequence shown here is derived from an EMBL/GenBank/DDBJ whole genome shotgun (WGS) entry which is preliminary data.</text>
</comment>
<evidence type="ECO:0000256" key="2">
    <source>
        <dbReference type="SAM" id="MobiDB-lite"/>
    </source>
</evidence>
<dbReference type="GO" id="GO:0003723">
    <property type="term" value="F:RNA binding"/>
    <property type="evidence" value="ECO:0007669"/>
    <property type="project" value="InterPro"/>
</dbReference>